<feature type="domain" description="MATH" evidence="1">
    <location>
        <begin position="283"/>
        <end position="409"/>
    </location>
</feature>
<dbReference type="PROSITE" id="PS50144">
    <property type="entry name" value="MATH"/>
    <property type="match status" value="1"/>
</dbReference>
<dbReference type="Proteomes" id="UP001152747">
    <property type="component" value="Unassembled WGS sequence"/>
</dbReference>
<reference evidence="2" key="1">
    <citation type="submission" date="2022-11" db="EMBL/GenBank/DDBJ databases">
        <authorList>
            <person name="Kikuchi T."/>
        </authorList>
    </citation>
    <scope>NUCLEOTIDE SEQUENCE</scope>
    <source>
        <strain evidence="2">PS1010</strain>
    </source>
</reference>
<dbReference type="CDD" id="cd00121">
    <property type="entry name" value="MATH"/>
    <property type="match status" value="1"/>
</dbReference>
<accession>A0A9P1IHP3</accession>
<dbReference type="InterPro" id="IPR008974">
    <property type="entry name" value="TRAF-like"/>
</dbReference>
<keyword evidence="3" id="KW-1185">Reference proteome</keyword>
<dbReference type="Gene3D" id="2.60.210.10">
    <property type="entry name" value="Apoptosis, Tumor Necrosis Factor Receptor Associated Protein 2, Chain A"/>
    <property type="match status" value="1"/>
</dbReference>
<proteinExistence type="predicted"/>
<comment type="caution">
    <text evidence="2">The sequence shown here is derived from an EMBL/GenBank/DDBJ whole genome shotgun (WGS) entry which is preliminary data.</text>
</comment>
<sequence>MAGRGMTSAGRLIENIYWIVGIRSQIIDGVNYLGCSLILETSRISKFVCEVSNVEFVTCNMDESKKKLRDFRRKFKKLALYTEKNTIKWGIEKFIEWSKLEDYIYADLLKMGVDFDFKLYNFDEDVENSRDFQIMLNNGKIFGNEKLLADVLESPNFEKLENIESKQFAIFYAAIHPDPISITDVTFATLLDMAKILELESLFEKWIILGFNSENVNVMEKFKIAEKYEENRFLKMCLDSIKSSETAKEFLRNPEYKNLKEKIISFFTFFFKNCEMNPIISQGNSHKSTFTNITNLSNELTHGDDFVTDNLTWKLSIRSSIIENIKYFACYLELSKIPPNSNFVCEVRANFAIWKNDRILEKATFRSPVVYTKKWKSWGFLDFIEHKKLRTPKEKEFIENVEDSVEICVKFDYKFYKFDKDLENLRDFRVKLKADDILYVNKQFLSMFSKQLLEEFKNSSVSFNLEDVEAHEFALLYASIHPDPIEITDKNFSILLDLSNRFEIEVLFKKCMKEGLESKYIPFIEKLKGADKIEPKTENELLKNCMEKFKNQEQFKKFFETPEFENLKKTTQLKFLKALVEIL</sequence>
<dbReference type="InterPro" id="IPR000210">
    <property type="entry name" value="BTB/POZ_dom"/>
</dbReference>
<dbReference type="Pfam" id="PF00651">
    <property type="entry name" value="BTB"/>
    <property type="match status" value="1"/>
</dbReference>
<gene>
    <name evidence="2" type="ORF">CAMP_LOCUS7857</name>
</gene>
<evidence type="ECO:0000313" key="2">
    <source>
        <dbReference type="EMBL" id="CAI5445220.1"/>
    </source>
</evidence>
<dbReference type="OrthoDB" id="5814172at2759"/>
<protein>
    <recommendedName>
        <fullName evidence="1">MATH domain-containing protein</fullName>
    </recommendedName>
</protein>
<evidence type="ECO:0000313" key="3">
    <source>
        <dbReference type="Proteomes" id="UP001152747"/>
    </source>
</evidence>
<evidence type="ECO:0000259" key="1">
    <source>
        <dbReference type="PROSITE" id="PS50144"/>
    </source>
</evidence>
<organism evidence="2 3">
    <name type="scientific">Caenorhabditis angaria</name>
    <dbReference type="NCBI Taxonomy" id="860376"/>
    <lineage>
        <taxon>Eukaryota</taxon>
        <taxon>Metazoa</taxon>
        <taxon>Ecdysozoa</taxon>
        <taxon>Nematoda</taxon>
        <taxon>Chromadorea</taxon>
        <taxon>Rhabditida</taxon>
        <taxon>Rhabditina</taxon>
        <taxon>Rhabditomorpha</taxon>
        <taxon>Rhabditoidea</taxon>
        <taxon>Rhabditidae</taxon>
        <taxon>Peloderinae</taxon>
        <taxon>Caenorhabditis</taxon>
    </lineage>
</organism>
<dbReference type="SUPFAM" id="SSF49599">
    <property type="entry name" value="TRAF domain-like"/>
    <property type="match status" value="1"/>
</dbReference>
<dbReference type="AlphaFoldDB" id="A0A9P1IHP3"/>
<name>A0A9P1IHP3_9PELO</name>
<dbReference type="InterPro" id="IPR002083">
    <property type="entry name" value="MATH/TRAF_dom"/>
</dbReference>
<dbReference type="PANTHER" id="PTHR22744">
    <property type="entry name" value="HELIX LOOP HELIX PROTEIN 21-RELATED"/>
    <property type="match status" value="1"/>
</dbReference>
<dbReference type="SMART" id="SM00225">
    <property type="entry name" value="BTB"/>
    <property type="match status" value="1"/>
</dbReference>
<dbReference type="EMBL" id="CANHGI010000003">
    <property type="protein sequence ID" value="CAI5445220.1"/>
    <property type="molecule type" value="Genomic_DNA"/>
</dbReference>
<dbReference type="InterPro" id="IPR011333">
    <property type="entry name" value="SKP1/BTB/POZ_sf"/>
</dbReference>
<dbReference type="PANTHER" id="PTHR22744:SF14">
    <property type="entry name" value="BTB DOMAIN-CONTAINING PROTEIN-RELATED"/>
    <property type="match status" value="1"/>
</dbReference>
<dbReference type="SUPFAM" id="SSF54695">
    <property type="entry name" value="POZ domain"/>
    <property type="match status" value="1"/>
</dbReference>
<dbReference type="Gene3D" id="3.30.710.10">
    <property type="entry name" value="Potassium Channel Kv1.1, Chain A"/>
    <property type="match status" value="1"/>
</dbReference>